<feature type="region of interest" description="Disordered" evidence="1">
    <location>
        <begin position="1"/>
        <end position="48"/>
    </location>
</feature>
<dbReference type="RefSeq" id="WP_258018190.1">
    <property type="nucleotide sequence ID" value="NZ_FRBK01000030.1"/>
</dbReference>
<evidence type="ECO:0000313" key="4">
    <source>
        <dbReference type="Proteomes" id="UP000184388"/>
    </source>
</evidence>
<evidence type="ECO:0000313" key="3">
    <source>
        <dbReference type="EMBL" id="SHN29126.1"/>
    </source>
</evidence>
<keyword evidence="2" id="KW-0472">Membrane</keyword>
<sequence>MATLHHPVPAHPPPTPRFPAPTSRPGRVAGRRAGRGTAGGRAVAAPPPADELGRDLALPVGAAATAVAVTVLLVTGEAAHLAFSLVAFALLTVAVAAAARPRLVPAVVLVSWLFFDGFVVQQRAELGWQQTDRLSLWVLAGAGLVGAGCAAAVRAVRIRRGGAV</sequence>
<dbReference type="AlphaFoldDB" id="A0A9X8N8P3"/>
<gene>
    <name evidence="3" type="ORF">SAMN05216268_13054</name>
</gene>
<organism evidence="3 4">
    <name type="scientific">Streptomyces yunnanensis</name>
    <dbReference type="NCBI Taxonomy" id="156453"/>
    <lineage>
        <taxon>Bacteria</taxon>
        <taxon>Bacillati</taxon>
        <taxon>Actinomycetota</taxon>
        <taxon>Actinomycetes</taxon>
        <taxon>Kitasatosporales</taxon>
        <taxon>Streptomycetaceae</taxon>
        <taxon>Streptomyces</taxon>
    </lineage>
</organism>
<keyword evidence="2" id="KW-1133">Transmembrane helix</keyword>
<comment type="caution">
    <text evidence="3">The sequence shown here is derived from an EMBL/GenBank/DDBJ whole genome shotgun (WGS) entry which is preliminary data.</text>
</comment>
<evidence type="ECO:0000256" key="2">
    <source>
        <dbReference type="SAM" id="Phobius"/>
    </source>
</evidence>
<feature type="compositionally biased region" description="Pro residues" evidence="1">
    <location>
        <begin position="9"/>
        <end position="19"/>
    </location>
</feature>
<dbReference type="Proteomes" id="UP000184388">
    <property type="component" value="Unassembled WGS sequence"/>
</dbReference>
<evidence type="ECO:0008006" key="5">
    <source>
        <dbReference type="Google" id="ProtNLM"/>
    </source>
</evidence>
<keyword evidence="2" id="KW-0812">Transmembrane</keyword>
<reference evidence="4" key="1">
    <citation type="submission" date="2016-11" db="EMBL/GenBank/DDBJ databases">
        <authorList>
            <person name="Jaros S."/>
            <person name="Januszkiewicz K."/>
            <person name="Wedrychowicz H."/>
        </authorList>
    </citation>
    <scope>NUCLEOTIDE SEQUENCE [LARGE SCALE GENOMIC DNA]</scope>
    <source>
        <strain evidence="4">CGMCC 4.3555</strain>
    </source>
</reference>
<proteinExistence type="predicted"/>
<name>A0A9X8N8P3_9ACTN</name>
<feature type="transmembrane region" description="Helical" evidence="2">
    <location>
        <begin position="136"/>
        <end position="156"/>
    </location>
</feature>
<evidence type="ECO:0000256" key="1">
    <source>
        <dbReference type="SAM" id="MobiDB-lite"/>
    </source>
</evidence>
<feature type="transmembrane region" description="Helical" evidence="2">
    <location>
        <begin position="56"/>
        <end position="75"/>
    </location>
</feature>
<feature type="transmembrane region" description="Helical" evidence="2">
    <location>
        <begin position="81"/>
        <end position="99"/>
    </location>
</feature>
<dbReference type="EMBL" id="FRBK01000030">
    <property type="protein sequence ID" value="SHN29126.1"/>
    <property type="molecule type" value="Genomic_DNA"/>
</dbReference>
<protein>
    <recommendedName>
        <fullName evidence="5">DUF4118 domain-containing protein</fullName>
    </recommendedName>
</protein>
<accession>A0A9X8N8P3</accession>